<evidence type="ECO:0000256" key="2">
    <source>
        <dbReference type="ARBA" id="ARBA00022840"/>
    </source>
</evidence>
<protein>
    <recommendedName>
        <fullName evidence="6">ADP-dependent (S)-NAD(P)H-hydrate dehydratase</fullName>
        <ecNumber evidence="6">4.2.1.136</ecNumber>
    </recommendedName>
    <alternativeName>
        <fullName evidence="6">ADP-dependent NAD(P)HX dehydratase</fullName>
    </alternativeName>
</protein>
<dbReference type="HAMAP" id="MF_01965">
    <property type="entry name" value="NADHX_dehydratase"/>
    <property type="match status" value="1"/>
</dbReference>
<keyword evidence="5 6" id="KW-0456">Lyase</keyword>
<feature type="binding site" evidence="6">
    <location>
        <position position="159"/>
    </location>
    <ligand>
        <name>(6S)-NADPHX</name>
        <dbReference type="ChEBI" id="CHEBI:64076"/>
    </ligand>
</feature>
<dbReference type="InterPro" id="IPR029056">
    <property type="entry name" value="Ribokinase-like"/>
</dbReference>
<evidence type="ECO:0000313" key="8">
    <source>
        <dbReference type="EMBL" id="RNL40372.1"/>
    </source>
</evidence>
<comment type="function">
    <text evidence="6">Catalyzes the dehydration of the S-form of NAD(P)HX at the expense of ADP, which is converted to AMP. Together with NAD(P)HX epimerase, which catalyzes the epimerization of the S- and R-forms, the enzyme allows the repair of both epimers of NAD(P)HX, a damaged form of NAD(P)H that is a result of enzymatic or heat-dependent hydration.</text>
</comment>
<sequence length="296" mass="30287">MRKLTKKAIAQLFPQLKQDANKYTRGTCELVVGDRNFPGAGVLATMAATRMGSGYVKAYTSDEAAAALRIVQPSAVIASFKQYGVECHAQDDLHPSATVVGCGLAGTEGNMTLVKSVIAAAAVPLVLDGGALTAIATESGFAALADHRLNGFSAILTPHGGEAARLIAALPVDAEVADDLHDPARQALRIARAYDAVCVLKGPQTYIASPDDAGAKDVAVYADGTPALAKAGTGDVLAGCIGALLAQGLSPRDAAELGVVIHGEAGVLAAEKLGAFCVTTEDVLRFIPKAVKEIVK</sequence>
<dbReference type="NCBIfam" id="TIGR00196">
    <property type="entry name" value="yjeF_cterm"/>
    <property type="match status" value="1"/>
</dbReference>
<comment type="catalytic activity">
    <reaction evidence="6">
        <text>(6S)-NADHX + ADP = AMP + phosphate + NADH + H(+)</text>
        <dbReference type="Rhea" id="RHEA:32223"/>
        <dbReference type="ChEBI" id="CHEBI:15378"/>
        <dbReference type="ChEBI" id="CHEBI:43474"/>
        <dbReference type="ChEBI" id="CHEBI:57945"/>
        <dbReference type="ChEBI" id="CHEBI:64074"/>
        <dbReference type="ChEBI" id="CHEBI:456215"/>
        <dbReference type="ChEBI" id="CHEBI:456216"/>
        <dbReference type="EC" id="4.2.1.136"/>
    </reaction>
</comment>
<evidence type="ECO:0000256" key="4">
    <source>
        <dbReference type="ARBA" id="ARBA00023027"/>
    </source>
</evidence>
<accession>A0A3N0AZS2</accession>
<dbReference type="OrthoDB" id="9806925at2"/>
<dbReference type="CDD" id="cd01171">
    <property type="entry name" value="YXKO-related"/>
    <property type="match status" value="1"/>
</dbReference>
<feature type="binding site" evidence="6">
    <location>
        <begin position="201"/>
        <end position="205"/>
    </location>
    <ligand>
        <name>AMP</name>
        <dbReference type="ChEBI" id="CHEBI:456215"/>
    </ligand>
</feature>
<dbReference type="Pfam" id="PF01256">
    <property type="entry name" value="Carb_kinase"/>
    <property type="match status" value="1"/>
</dbReference>
<comment type="cofactor">
    <cofactor evidence="6">
        <name>Mg(2+)</name>
        <dbReference type="ChEBI" id="CHEBI:18420"/>
    </cofactor>
</comment>
<dbReference type="GO" id="GO:0110051">
    <property type="term" value="P:metabolite repair"/>
    <property type="evidence" value="ECO:0007669"/>
    <property type="project" value="TreeGrafter"/>
</dbReference>
<name>A0A3N0AZS2_9ACTN</name>
<dbReference type="EMBL" id="QIBX01000007">
    <property type="protein sequence ID" value="RNL40372.1"/>
    <property type="molecule type" value="Genomic_DNA"/>
</dbReference>
<dbReference type="AlphaFoldDB" id="A0A3N0AZS2"/>
<dbReference type="PROSITE" id="PS51383">
    <property type="entry name" value="YJEF_C_3"/>
    <property type="match status" value="1"/>
</dbReference>
<dbReference type="PROSITE" id="PS01050">
    <property type="entry name" value="YJEF_C_2"/>
    <property type="match status" value="1"/>
</dbReference>
<dbReference type="EC" id="4.2.1.136" evidence="6"/>
<keyword evidence="1 6" id="KW-0547">Nucleotide-binding</keyword>
<evidence type="ECO:0000259" key="7">
    <source>
        <dbReference type="PROSITE" id="PS51383"/>
    </source>
</evidence>
<keyword evidence="3 6" id="KW-0521">NADP</keyword>
<comment type="catalytic activity">
    <reaction evidence="6">
        <text>(6S)-NADPHX + ADP = AMP + phosphate + NADPH + H(+)</text>
        <dbReference type="Rhea" id="RHEA:32235"/>
        <dbReference type="ChEBI" id="CHEBI:15378"/>
        <dbReference type="ChEBI" id="CHEBI:43474"/>
        <dbReference type="ChEBI" id="CHEBI:57783"/>
        <dbReference type="ChEBI" id="CHEBI:64076"/>
        <dbReference type="ChEBI" id="CHEBI:456215"/>
        <dbReference type="ChEBI" id="CHEBI:456216"/>
        <dbReference type="EC" id="4.2.1.136"/>
    </reaction>
</comment>
<feature type="domain" description="YjeF C-terminal" evidence="7">
    <location>
        <begin position="5"/>
        <end position="294"/>
    </location>
</feature>
<dbReference type="SUPFAM" id="SSF53613">
    <property type="entry name" value="Ribokinase-like"/>
    <property type="match status" value="1"/>
</dbReference>
<gene>
    <name evidence="6" type="primary">nnrD</name>
    <name evidence="8" type="ORF">DMP06_05410</name>
</gene>
<dbReference type="GO" id="GO:0052856">
    <property type="term" value="F:NAD(P)HX epimerase activity"/>
    <property type="evidence" value="ECO:0007669"/>
    <property type="project" value="TreeGrafter"/>
</dbReference>
<keyword evidence="4 6" id="KW-0520">NAD</keyword>
<keyword evidence="9" id="KW-1185">Reference proteome</keyword>
<feature type="binding site" evidence="6">
    <location>
        <position position="103"/>
    </location>
    <ligand>
        <name>(6S)-NADPHX</name>
        <dbReference type="ChEBI" id="CHEBI:64076"/>
    </ligand>
</feature>
<evidence type="ECO:0000256" key="3">
    <source>
        <dbReference type="ARBA" id="ARBA00022857"/>
    </source>
</evidence>
<dbReference type="GO" id="GO:0046496">
    <property type="term" value="P:nicotinamide nucleotide metabolic process"/>
    <property type="evidence" value="ECO:0007669"/>
    <property type="project" value="UniProtKB-UniRule"/>
</dbReference>
<proteinExistence type="inferred from homology"/>
<dbReference type="PANTHER" id="PTHR12592:SF0">
    <property type="entry name" value="ATP-DEPENDENT (S)-NAD(P)H-HYDRATE DEHYDRATASE"/>
    <property type="match status" value="1"/>
</dbReference>
<evidence type="ECO:0000256" key="5">
    <source>
        <dbReference type="ARBA" id="ARBA00023239"/>
    </source>
</evidence>
<dbReference type="Gene3D" id="3.40.1190.20">
    <property type="match status" value="1"/>
</dbReference>
<keyword evidence="2 6" id="KW-0067">ATP-binding</keyword>
<dbReference type="InterPro" id="IPR017953">
    <property type="entry name" value="Carbohydrate_kinase_pred_CS"/>
</dbReference>
<reference evidence="9" key="1">
    <citation type="submission" date="2018-05" db="EMBL/GenBank/DDBJ databases">
        <title>Genome Sequencing of selected type strains of the family Eggerthellaceae.</title>
        <authorList>
            <person name="Danylec N."/>
            <person name="Stoll D.A."/>
            <person name="Doetsch A."/>
            <person name="Huch M."/>
        </authorList>
    </citation>
    <scope>NUCLEOTIDE SEQUENCE [LARGE SCALE GENOMIC DNA]</scope>
    <source>
        <strain evidence="9">DSM 24851</strain>
    </source>
</reference>
<evidence type="ECO:0000313" key="9">
    <source>
        <dbReference type="Proteomes" id="UP000269591"/>
    </source>
</evidence>
<comment type="similarity">
    <text evidence="6">Belongs to the NnrD/CARKD family.</text>
</comment>
<feature type="binding site" evidence="6">
    <location>
        <position position="234"/>
    </location>
    <ligand>
        <name>AMP</name>
        <dbReference type="ChEBI" id="CHEBI:456215"/>
    </ligand>
</feature>
<dbReference type="Proteomes" id="UP000269591">
    <property type="component" value="Unassembled WGS sequence"/>
</dbReference>
<comment type="subunit">
    <text evidence="6">Homotetramer.</text>
</comment>
<feature type="binding site" evidence="6">
    <location>
        <position position="40"/>
    </location>
    <ligand>
        <name>(6S)-NADPHX</name>
        <dbReference type="ChEBI" id="CHEBI:64076"/>
    </ligand>
</feature>
<organism evidence="8 9">
    <name type="scientific">Slackia equolifaciens</name>
    <dbReference type="NCBI Taxonomy" id="498718"/>
    <lineage>
        <taxon>Bacteria</taxon>
        <taxon>Bacillati</taxon>
        <taxon>Actinomycetota</taxon>
        <taxon>Coriobacteriia</taxon>
        <taxon>Eggerthellales</taxon>
        <taxon>Eggerthellaceae</taxon>
        <taxon>Slackia</taxon>
    </lineage>
</organism>
<feature type="binding site" evidence="6">
    <location>
        <position position="235"/>
    </location>
    <ligand>
        <name>(6S)-NADPHX</name>
        <dbReference type="ChEBI" id="CHEBI:64076"/>
    </ligand>
</feature>
<dbReference type="GO" id="GO:0005524">
    <property type="term" value="F:ATP binding"/>
    <property type="evidence" value="ECO:0007669"/>
    <property type="project" value="UniProtKB-KW"/>
</dbReference>
<dbReference type="PANTHER" id="PTHR12592">
    <property type="entry name" value="ATP-DEPENDENT (S)-NAD(P)H-HYDRATE DEHYDRATASE FAMILY MEMBER"/>
    <property type="match status" value="1"/>
</dbReference>
<dbReference type="InterPro" id="IPR000631">
    <property type="entry name" value="CARKD"/>
</dbReference>
<evidence type="ECO:0000256" key="1">
    <source>
        <dbReference type="ARBA" id="ARBA00022741"/>
    </source>
</evidence>
<dbReference type="RefSeq" id="WP_123208728.1">
    <property type="nucleotide sequence ID" value="NZ_JBHTHO010000015.1"/>
</dbReference>
<dbReference type="GO" id="GO:0052855">
    <property type="term" value="F:ADP-dependent NAD(P)H-hydrate dehydratase activity"/>
    <property type="evidence" value="ECO:0007669"/>
    <property type="project" value="UniProtKB-UniRule"/>
</dbReference>
<comment type="caution">
    <text evidence="8">The sequence shown here is derived from an EMBL/GenBank/DDBJ whole genome shotgun (WGS) entry which is preliminary data.</text>
</comment>
<evidence type="ECO:0000256" key="6">
    <source>
        <dbReference type="HAMAP-Rule" id="MF_01965"/>
    </source>
</evidence>